<dbReference type="InterPro" id="IPR036156">
    <property type="entry name" value="Beta-gal/glucu_dom_sf"/>
</dbReference>
<dbReference type="GO" id="GO:0016787">
    <property type="term" value="F:hydrolase activity"/>
    <property type="evidence" value="ECO:0007669"/>
    <property type="project" value="UniProtKB-KW"/>
</dbReference>
<evidence type="ECO:0000313" key="2">
    <source>
        <dbReference type="EMBL" id="MDN4592854.1"/>
    </source>
</evidence>
<organism evidence="2 3">
    <name type="scientific">Polycladomyces subterraneus</name>
    <dbReference type="NCBI Taxonomy" id="1016997"/>
    <lineage>
        <taxon>Bacteria</taxon>
        <taxon>Bacillati</taxon>
        <taxon>Bacillota</taxon>
        <taxon>Bacilli</taxon>
        <taxon>Bacillales</taxon>
        <taxon>Thermoactinomycetaceae</taxon>
        <taxon>Polycladomyces</taxon>
    </lineage>
</organism>
<accession>A0ABT8IJ90</accession>
<dbReference type="Pfam" id="PF17753">
    <property type="entry name" value="Ig_mannosidase"/>
    <property type="match status" value="1"/>
</dbReference>
<feature type="domain" description="Beta-mannosidase Ig-fold" evidence="1">
    <location>
        <begin position="46"/>
        <end position="104"/>
    </location>
</feature>
<dbReference type="SUPFAM" id="SSF49303">
    <property type="entry name" value="beta-Galactosidase/glucuronidase domain"/>
    <property type="match status" value="1"/>
</dbReference>
<sequence>RVARLTEEEILQGRPANQVVVCLRSAQGVIPDNLYYLRDQKELGLPETTLRVMVDEERQCVTVFAERLARFVKIELPGEMLTFSDNYFDLLPGTSRTIKIGHLEGKKVALDGLTVSALNASRKIMSETSVEIFG</sequence>
<keyword evidence="3" id="KW-1185">Reference proteome</keyword>
<name>A0ABT8IJ90_9BACL</name>
<dbReference type="Proteomes" id="UP001174196">
    <property type="component" value="Unassembled WGS sequence"/>
</dbReference>
<evidence type="ECO:0000313" key="3">
    <source>
        <dbReference type="Proteomes" id="UP001174196"/>
    </source>
</evidence>
<dbReference type="Gene3D" id="2.60.40.10">
    <property type="entry name" value="Immunoglobulins"/>
    <property type="match status" value="1"/>
</dbReference>
<reference evidence="2" key="1">
    <citation type="submission" date="2022-08" db="EMBL/GenBank/DDBJ databases">
        <title>Polycladomyces zharkentsis sp. nov., a novel thermophilic CMC and starch-degrading bacterium isolated from a geothermal spring in Kazakhstan.</title>
        <authorList>
            <person name="Mashzhan A."/>
            <person name="Kistaubaeva A."/>
            <person name="Javier-Lopez R."/>
            <person name="Birkeland N.-K."/>
        </authorList>
    </citation>
    <scope>NUCLEOTIDE SEQUENCE</scope>
    <source>
        <strain evidence="2">KSR 13</strain>
    </source>
</reference>
<dbReference type="EMBL" id="JANRHH010000013">
    <property type="protein sequence ID" value="MDN4592854.1"/>
    <property type="molecule type" value="Genomic_DNA"/>
</dbReference>
<feature type="non-terminal residue" evidence="2">
    <location>
        <position position="1"/>
    </location>
</feature>
<evidence type="ECO:0000259" key="1">
    <source>
        <dbReference type="Pfam" id="PF17753"/>
    </source>
</evidence>
<dbReference type="InterPro" id="IPR041625">
    <property type="entry name" value="Beta-mannosidase_Ig"/>
</dbReference>
<keyword evidence="2" id="KW-0378">Hydrolase</keyword>
<protein>
    <submittedName>
        <fullName evidence="2">Glycoside hydrolase family 2 protein</fullName>
    </submittedName>
</protein>
<comment type="caution">
    <text evidence="2">The sequence shown here is derived from an EMBL/GenBank/DDBJ whole genome shotgun (WGS) entry which is preliminary data.</text>
</comment>
<dbReference type="RefSeq" id="WP_363321532.1">
    <property type="nucleotide sequence ID" value="NZ_JANRHH010000013.1"/>
</dbReference>
<proteinExistence type="predicted"/>
<dbReference type="InterPro" id="IPR013783">
    <property type="entry name" value="Ig-like_fold"/>
</dbReference>
<gene>
    <name evidence="2" type="ORF">NWF35_02790</name>
</gene>